<dbReference type="PANTHER" id="PTHR33512:SF7">
    <property type="entry name" value="LEGUME LECTIN DOMAIN-CONTAINING PROTEIN"/>
    <property type="match status" value="1"/>
</dbReference>
<organism evidence="3 4">
    <name type="scientific">Quillaja saponaria</name>
    <name type="common">Soap bark tree</name>
    <dbReference type="NCBI Taxonomy" id="32244"/>
    <lineage>
        <taxon>Eukaryota</taxon>
        <taxon>Viridiplantae</taxon>
        <taxon>Streptophyta</taxon>
        <taxon>Embryophyta</taxon>
        <taxon>Tracheophyta</taxon>
        <taxon>Spermatophyta</taxon>
        <taxon>Magnoliopsida</taxon>
        <taxon>eudicotyledons</taxon>
        <taxon>Gunneridae</taxon>
        <taxon>Pentapetalae</taxon>
        <taxon>rosids</taxon>
        <taxon>fabids</taxon>
        <taxon>Fabales</taxon>
        <taxon>Quillajaceae</taxon>
        <taxon>Quillaja</taxon>
    </lineage>
</organism>
<dbReference type="GO" id="GO:0016020">
    <property type="term" value="C:membrane"/>
    <property type="evidence" value="ECO:0007669"/>
    <property type="project" value="TreeGrafter"/>
</dbReference>
<dbReference type="InterPro" id="IPR010605">
    <property type="entry name" value="DUF1191"/>
</dbReference>
<keyword evidence="4" id="KW-1185">Reference proteome</keyword>
<dbReference type="AlphaFoldDB" id="A0AAD7PDT8"/>
<comment type="caution">
    <text evidence="3">The sequence shown here is derived from an EMBL/GenBank/DDBJ whole genome shotgun (WGS) entry which is preliminary data.</text>
</comment>
<feature type="signal peptide" evidence="2">
    <location>
        <begin position="1"/>
        <end position="26"/>
    </location>
</feature>
<feature type="transmembrane region" description="Helical" evidence="1">
    <location>
        <begin position="216"/>
        <end position="244"/>
    </location>
</feature>
<dbReference type="KEGG" id="qsa:O6P43_027332"/>
<dbReference type="PANTHER" id="PTHR33512">
    <property type="entry name" value="PROTEIN, PUTATIVE (DUF1191)-RELATED"/>
    <property type="match status" value="1"/>
</dbReference>
<reference evidence="3" key="1">
    <citation type="journal article" date="2023" name="Science">
        <title>Elucidation of the pathway for biosynthesis of saponin adjuvants from the soapbark tree.</title>
        <authorList>
            <person name="Reed J."/>
            <person name="Orme A."/>
            <person name="El-Demerdash A."/>
            <person name="Owen C."/>
            <person name="Martin L.B.B."/>
            <person name="Misra R.C."/>
            <person name="Kikuchi S."/>
            <person name="Rejzek M."/>
            <person name="Martin A.C."/>
            <person name="Harkess A."/>
            <person name="Leebens-Mack J."/>
            <person name="Louveau T."/>
            <person name="Stephenson M.J."/>
            <person name="Osbourn A."/>
        </authorList>
    </citation>
    <scope>NUCLEOTIDE SEQUENCE</scope>
    <source>
        <strain evidence="3">S10</strain>
    </source>
</reference>
<evidence type="ECO:0000313" key="3">
    <source>
        <dbReference type="EMBL" id="KAJ7951254.1"/>
    </source>
</evidence>
<keyword evidence="1" id="KW-0472">Membrane</keyword>
<protein>
    <submittedName>
        <fullName evidence="3">DUF1191 domain-containing protein</fullName>
    </submittedName>
</protein>
<evidence type="ECO:0000256" key="1">
    <source>
        <dbReference type="SAM" id="Phobius"/>
    </source>
</evidence>
<dbReference type="Proteomes" id="UP001163823">
    <property type="component" value="Chromosome 11"/>
</dbReference>
<dbReference type="Pfam" id="PF06697">
    <property type="entry name" value="DUF1191"/>
    <property type="match status" value="1"/>
</dbReference>
<sequence>MGFCKGWNFKWVIFYFSLLLMEAVKGSYDPESLGVFFHDHANKELEKPRTGTLYNISLPANFSGMEVSVVRIRSGTFWARGVNFSFFNIPPRIVPDPYAKRLAIVYENLGNWSSYYYNVTGYSLVAPVVGFMVYDSSNSSAVGIQKLNFTIRGDPITVRFPQVELKGKNVTAKCVKFGAGGTVKLKNMTKPNVCTTEGQGHFTIVIPSPPKKERCILWWIFGFGIGLLGLILLSLVLLGIITFVRRIRIEKMERKSEKGVAFDTFWIGGSKMPSASMIRTQPTLENDYNP</sequence>
<accession>A0AAD7PDT8</accession>
<keyword evidence="2" id="KW-0732">Signal</keyword>
<gene>
    <name evidence="3" type="ORF">O6P43_027332</name>
</gene>
<keyword evidence="1" id="KW-1133">Transmembrane helix</keyword>
<keyword evidence="1" id="KW-0812">Transmembrane</keyword>
<name>A0AAD7PDT8_QUISA</name>
<dbReference type="EMBL" id="JARAOO010000011">
    <property type="protein sequence ID" value="KAJ7951254.1"/>
    <property type="molecule type" value="Genomic_DNA"/>
</dbReference>
<feature type="chain" id="PRO_5041956243" evidence="2">
    <location>
        <begin position="27"/>
        <end position="290"/>
    </location>
</feature>
<evidence type="ECO:0000313" key="4">
    <source>
        <dbReference type="Proteomes" id="UP001163823"/>
    </source>
</evidence>
<evidence type="ECO:0000256" key="2">
    <source>
        <dbReference type="SAM" id="SignalP"/>
    </source>
</evidence>
<proteinExistence type="predicted"/>